<dbReference type="AlphaFoldDB" id="A0A5C4S9B0"/>
<comment type="similarity">
    <text evidence="2 4">Belongs to the pterin-4-alpha-carbinolamine dehydratase family.</text>
</comment>
<dbReference type="Pfam" id="PF01329">
    <property type="entry name" value="Pterin_4a"/>
    <property type="match status" value="1"/>
</dbReference>
<comment type="caution">
    <text evidence="5">The sequence shown here is derived from an EMBL/GenBank/DDBJ whole genome shotgun (WGS) entry which is preliminary data.</text>
</comment>
<dbReference type="EMBL" id="VDCH01000003">
    <property type="protein sequence ID" value="TNJ39815.1"/>
    <property type="molecule type" value="Genomic_DNA"/>
</dbReference>
<dbReference type="PANTHER" id="PTHR42805:SF1">
    <property type="entry name" value="PTERIN-4-ALPHA-CARBINOLAMINE DEHYDRATASE-RELATED"/>
    <property type="match status" value="1"/>
</dbReference>
<dbReference type="OrthoDB" id="9800108at2"/>
<organism evidence="5 6">
    <name type="scientific">Chlorobaculum thiosulfatiphilum</name>
    <name type="common">Chlorobium limicola f.sp. thiosulfatophilum</name>
    <dbReference type="NCBI Taxonomy" id="115852"/>
    <lineage>
        <taxon>Bacteria</taxon>
        <taxon>Pseudomonadati</taxon>
        <taxon>Chlorobiota</taxon>
        <taxon>Chlorobiia</taxon>
        <taxon>Chlorobiales</taxon>
        <taxon>Chlorobiaceae</taxon>
        <taxon>Chlorobaculum</taxon>
    </lineage>
</organism>
<evidence type="ECO:0000256" key="2">
    <source>
        <dbReference type="ARBA" id="ARBA00006472"/>
    </source>
</evidence>
<dbReference type="EC" id="4.2.1.96" evidence="4"/>
<evidence type="ECO:0000256" key="1">
    <source>
        <dbReference type="ARBA" id="ARBA00001554"/>
    </source>
</evidence>
<gene>
    <name evidence="5" type="ORF">FGF66_02450</name>
</gene>
<dbReference type="Proteomes" id="UP000308271">
    <property type="component" value="Unassembled WGS sequence"/>
</dbReference>
<dbReference type="InterPro" id="IPR036428">
    <property type="entry name" value="PCD_sf"/>
</dbReference>
<sequence length="113" mass="12705">MTQLENKHCVPCEGAEAPMAQDELERQLSYLPEWKVIDDSGTPKLVRVFSFKDFKDALDFTVRVGQLAESEGHHPALLTEWGKVTVSWWTHTIGGIHLNDVIMASKTEKLVLG</sequence>
<accession>A0A5C4S9B0</accession>
<dbReference type="HAMAP" id="MF_00434">
    <property type="entry name" value="Pterin_4_alpha"/>
    <property type="match status" value="1"/>
</dbReference>
<dbReference type="SUPFAM" id="SSF55248">
    <property type="entry name" value="PCD-like"/>
    <property type="match status" value="1"/>
</dbReference>
<reference evidence="5 6" key="1">
    <citation type="submission" date="2019-05" db="EMBL/GenBank/DDBJ databases">
        <title>Draft Whole-Genome sequence of the green sulfur bacterium Chlorobaculum thiosulfatiphilum DSM 249.</title>
        <authorList>
            <person name="Meyer T.E."/>
            <person name="Kyndt J.A."/>
        </authorList>
    </citation>
    <scope>NUCLEOTIDE SEQUENCE [LARGE SCALE GENOMIC DNA]</scope>
    <source>
        <strain evidence="5 6">DSM 249</strain>
    </source>
</reference>
<dbReference type="CDD" id="cd00913">
    <property type="entry name" value="PCD_DCoH_subfamily_a"/>
    <property type="match status" value="1"/>
</dbReference>
<dbReference type="InterPro" id="IPR050376">
    <property type="entry name" value="Pterin-4-alpha-carb_dehyd"/>
</dbReference>
<proteinExistence type="inferred from homology"/>
<dbReference type="GO" id="GO:0006729">
    <property type="term" value="P:tetrahydrobiopterin biosynthetic process"/>
    <property type="evidence" value="ECO:0007669"/>
    <property type="project" value="InterPro"/>
</dbReference>
<dbReference type="Gene3D" id="3.30.1360.20">
    <property type="entry name" value="Transcriptional coactivator/pterin dehydratase"/>
    <property type="match status" value="1"/>
</dbReference>
<dbReference type="RefSeq" id="WP_139456118.1">
    <property type="nucleotide sequence ID" value="NZ_VDCH01000003.1"/>
</dbReference>
<keyword evidence="6" id="KW-1185">Reference proteome</keyword>
<protein>
    <recommendedName>
        <fullName evidence="4">Putative pterin-4-alpha-carbinolamine dehydratase</fullName>
        <shortName evidence="4">PHS</shortName>
        <ecNumber evidence="4">4.2.1.96</ecNumber>
    </recommendedName>
    <alternativeName>
        <fullName evidence="4">4-alpha-hydroxy-tetrahydropterin dehydratase</fullName>
    </alternativeName>
    <alternativeName>
        <fullName evidence="4">Pterin carbinolamine dehydratase</fullName>
        <shortName evidence="4">PCD</shortName>
    </alternativeName>
</protein>
<evidence type="ECO:0000313" key="5">
    <source>
        <dbReference type="EMBL" id="TNJ39815.1"/>
    </source>
</evidence>
<evidence type="ECO:0000256" key="3">
    <source>
        <dbReference type="ARBA" id="ARBA00023239"/>
    </source>
</evidence>
<comment type="catalytic activity">
    <reaction evidence="1 4">
        <text>(4aS,6R)-4a-hydroxy-L-erythro-5,6,7,8-tetrahydrobiopterin = (6R)-L-erythro-6,7-dihydrobiopterin + H2O</text>
        <dbReference type="Rhea" id="RHEA:11920"/>
        <dbReference type="ChEBI" id="CHEBI:15377"/>
        <dbReference type="ChEBI" id="CHEBI:15642"/>
        <dbReference type="ChEBI" id="CHEBI:43120"/>
        <dbReference type="EC" id="4.2.1.96"/>
    </reaction>
</comment>
<dbReference type="InterPro" id="IPR001533">
    <property type="entry name" value="Pterin_deHydtase"/>
</dbReference>
<dbReference type="NCBIfam" id="NF002016">
    <property type="entry name" value="PRK00823.1-1"/>
    <property type="match status" value="1"/>
</dbReference>
<evidence type="ECO:0000313" key="6">
    <source>
        <dbReference type="Proteomes" id="UP000308271"/>
    </source>
</evidence>
<dbReference type="GO" id="GO:0008124">
    <property type="term" value="F:4-alpha-hydroxytetrahydrobiopterin dehydratase activity"/>
    <property type="evidence" value="ECO:0007669"/>
    <property type="project" value="UniProtKB-UniRule"/>
</dbReference>
<dbReference type="PANTHER" id="PTHR42805">
    <property type="entry name" value="PTERIN-4-ALPHA-CARBINOLAMINE DEHYDRATASE-RELATED"/>
    <property type="match status" value="1"/>
</dbReference>
<name>A0A5C4S9B0_CHLTI</name>
<keyword evidence="3 4" id="KW-0456">Lyase</keyword>
<evidence type="ECO:0000256" key="4">
    <source>
        <dbReference type="HAMAP-Rule" id="MF_00434"/>
    </source>
</evidence>